<dbReference type="EMBL" id="MSPP01000002">
    <property type="protein sequence ID" value="OUD09774.1"/>
    <property type="molecule type" value="Genomic_DNA"/>
</dbReference>
<dbReference type="PRINTS" id="PR00080">
    <property type="entry name" value="SDRFAMILY"/>
</dbReference>
<dbReference type="InterPro" id="IPR057326">
    <property type="entry name" value="KR_dom"/>
</dbReference>
<evidence type="ECO:0000313" key="4">
    <source>
        <dbReference type="EMBL" id="OUD09774.1"/>
    </source>
</evidence>
<proteinExistence type="inferred from homology"/>
<comment type="similarity">
    <text evidence="1">Belongs to the short-chain dehydrogenases/reductases (SDR) family.</text>
</comment>
<keyword evidence="5" id="KW-1185">Reference proteome</keyword>
<dbReference type="GO" id="GO:0016491">
    <property type="term" value="F:oxidoreductase activity"/>
    <property type="evidence" value="ECO:0007669"/>
    <property type="project" value="UniProtKB-KW"/>
</dbReference>
<dbReference type="SMART" id="SM00822">
    <property type="entry name" value="PKS_KR"/>
    <property type="match status" value="1"/>
</dbReference>
<dbReference type="OrthoDB" id="154414at2"/>
<dbReference type="PROSITE" id="PS00061">
    <property type="entry name" value="ADH_SHORT"/>
    <property type="match status" value="1"/>
</dbReference>
<gene>
    <name evidence="4" type="ORF">BVC71_08075</name>
</gene>
<accession>A0A251X0E4</accession>
<dbReference type="InterPro" id="IPR002347">
    <property type="entry name" value="SDR_fam"/>
</dbReference>
<evidence type="ECO:0000259" key="3">
    <source>
        <dbReference type="SMART" id="SM00822"/>
    </source>
</evidence>
<keyword evidence="2" id="KW-0560">Oxidoreductase</keyword>
<dbReference type="Gene3D" id="3.40.50.720">
    <property type="entry name" value="NAD(P)-binding Rossmann-like Domain"/>
    <property type="match status" value="1"/>
</dbReference>
<organism evidence="4 5">
    <name type="scientific">Marivivens niveibacter</name>
    <dbReference type="NCBI Taxonomy" id="1930667"/>
    <lineage>
        <taxon>Bacteria</taxon>
        <taxon>Pseudomonadati</taxon>
        <taxon>Pseudomonadota</taxon>
        <taxon>Alphaproteobacteria</taxon>
        <taxon>Rhodobacterales</taxon>
        <taxon>Paracoccaceae</taxon>
        <taxon>Marivivens group</taxon>
        <taxon>Marivivens</taxon>
    </lineage>
</organism>
<dbReference type="InterPro" id="IPR036291">
    <property type="entry name" value="NAD(P)-bd_dom_sf"/>
</dbReference>
<evidence type="ECO:0000256" key="2">
    <source>
        <dbReference type="ARBA" id="ARBA00023002"/>
    </source>
</evidence>
<dbReference type="CDD" id="cd05233">
    <property type="entry name" value="SDR_c"/>
    <property type="match status" value="1"/>
</dbReference>
<dbReference type="RefSeq" id="WP_086451109.1">
    <property type="nucleotide sequence ID" value="NZ_MSPP01000002.1"/>
</dbReference>
<name>A0A251X0E4_9RHOB</name>
<feature type="domain" description="Ketoreductase" evidence="3">
    <location>
        <begin position="10"/>
        <end position="191"/>
    </location>
</feature>
<dbReference type="FunFam" id="3.40.50.720:FF:000084">
    <property type="entry name" value="Short-chain dehydrogenase reductase"/>
    <property type="match status" value="1"/>
</dbReference>
<evidence type="ECO:0000313" key="5">
    <source>
        <dbReference type="Proteomes" id="UP000194664"/>
    </source>
</evidence>
<dbReference type="InterPro" id="IPR020904">
    <property type="entry name" value="Sc_DH/Rdtase_CS"/>
</dbReference>
<dbReference type="Proteomes" id="UP000194664">
    <property type="component" value="Unassembled WGS sequence"/>
</dbReference>
<comment type="caution">
    <text evidence="4">The sequence shown here is derived from an EMBL/GenBank/DDBJ whole genome shotgun (WGS) entry which is preliminary data.</text>
</comment>
<sequence>MTAPLPEQMQTAVVTGGARGLGAAIVRALHATGYRVVIADRDVGDEGQALASELDLAGETAVTATLDVSNPADFQKVLDKCVDRYGSVEVLVNNAARTMAQPLMDIEPNVFNDIMATNAGGTFAGCQIFGRHFKTRGYGRIVNMASLAGQNGGTATGAHYAASKGAILTLTKIFARDLAAFGVTCNAISPGPMDSPMVWSIVPPEKMDGFLANIPVGQLGDPAYVARMVVMLAGPDAAFVNGACWDVNGGLFPR</sequence>
<evidence type="ECO:0000256" key="1">
    <source>
        <dbReference type="ARBA" id="ARBA00006484"/>
    </source>
</evidence>
<dbReference type="Pfam" id="PF13561">
    <property type="entry name" value="adh_short_C2"/>
    <property type="match status" value="1"/>
</dbReference>
<dbReference type="SUPFAM" id="SSF51735">
    <property type="entry name" value="NAD(P)-binding Rossmann-fold domains"/>
    <property type="match status" value="1"/>
</dbReference>
<dbReference type="PANTHER" id="PTHR43639">
    <property type="entry name" value="OXIDOREDUCTASE, SHORT-CHAIN DEHYDROGENASE/REDUCTASE FAMILY (AFU_ORTHOLOGUE AFUA_5G02870)"/>
    <property type="match status" value="1"/>
</dbReference>
<reference evidence="4 5" key="1">
    <citation type="submission" date="2016-12" db="EMBL/GenBank/DDBJ databases">
        <title>The draft genome sequence of HSLHS2.</title>
        <authorList>
            <person name="Hu D."/>
            <person name="Wang L."/>
            <person name="Shao Z."/>
        </authorList>
    </citation>
    <scope>NUCLEOTIDE SEQUENCE [LARGE SCALE GENOMIC DNA]</scope>
    <source>
        <strain evidence="4">MCCC 1A06712</strain>
    </source>
</reference>
<dbReference type="AlphaFoldDB" id="A0A251X0E4"/>
<dbReference type="PANTHER" id="PTHR43639:SF1">
    <property type="entry name" value="SHORT-CHAIN DEHYDROGENASE_REDUCTASE FAMILY PROTEIN"/>
    <property type="match status" value="1"/>
</dbReference>
<dbReference type="PRINTS" id="PR00081">
    <property type="entry name" value="GDHRDH"/>
</dbReference>
<protein>
    <submittedName>
        <fullName evidence="4">3-oxoacyl-ACP reductase</fullName>
    </submittedName>
</protein>